<dbReference type="WBParaSite" id="nRc.2.0.1.t09274-RA">
    <property type="protein sequence ID" value="nRc.2.0.1.t09274-RA"/>
    <property type="gene ID" value="nRc.2.0.1.g09274"/>
</dbReference>
<evidence type="ECO:0000313" key="2">
    <source>
        <dbReference type="Proteomes" id="UP000887565"/>
    </source>
</evidence>
<dbReference type="AlphaFoldDB" id="A0A915I7G3"/>
<accession>A0A915I7G3</accession>
<feature type="compositionally biased region" description="Basic and acidic residues" evidence="1">
    <location>
        <begin position="1"/>
        <end position="14"/>
    </location>
</feature>
<proteinExistence type="predicted"/>
<reference evidence="3" key="1">
    <citation type="submission" date="2022-11" db="UniProtKB">
        <authorList>
            <consortium name="WormBaseParasite"/>
        </authorList>
    </citation>
    <scope>IDENTIFICATION</scope>
</reference>
<evidence type="ECO:0000313" key="3">
    <source>
        <dbReference type="WBParaSite" id="nRc.2.0.1.t09274-RA"/>
    </source>
</evidence>
<feature type="region of interest" description="Disordered" evidence="1">
    <location>
        <begin position="1"/>
        <end position="59"/>
    </location>
</feature>
<evidence type="ECO:0000256" key="1">
    <source>
        <dbReference type="SAM" id="MobiDB-lite"/>
    </source>
</evidence>
<protein>
    <submittedName>
        <fullName evidence="3">Uncharacterized protein</fullName>
    </submittedName>
</protein>
<name>A0A915I7G3_ROMCU</name>
<organism evidence="2 3">
    <name type="scientific">Romanomermis culicivorax</name>
    <name type="common">Nematode worm</name>
    <dbReference type="NCBI Taxonomy" id="13658"/>
    <lineage>
        <taxon>Eukaryota</taxon>
        <taxon>Metazoa</taxon>
        <taxon>Ecdysozoa</taxon>
        <taxon>Nematoda</taxon>
        <taxon>Enoplea</taxon>
        <taxon>Dorylaimia</taxon>
        <taxon>Mermithida</taxon>
        <taxon>Mermithoidea</taxon>
        <taxon>Mermithidae</taxon>
        <taxon>Romanomermis</taxon>
    </lineage>
</organism>
<sequence>MEDLAHESDSRSKENAQQANTYAKMSPNPDPLKQFLDPNPLNHFFLDADPDPDPLSSKK</sequence>
<dbReference type="Proteomes" id="UP000887565">
    <property type="component" value="Unplaced"/>
</dbReference>
<keyword evidence="2" id="KW-1185">Reference proteome</keyword>